<feature type="transmembrane region" description="Helical" evidence="7">
    <location>
        <begin position="6"/>
        <end position="28"/>
    </location>
</feature>
<comment type="caution">
    <text evidence="9">The sequence shown here is derived from an EMBL/GenBank/DDBJ whole genome shotgun (WGS) entry which is preliminary data.</text>
</comment>
<accession>A0A094WR70</accession>
<sequence length="238" mass="26841">MLIQELAIVLIRIFSIFPLLLVVTLVMGKRSIGELPIFDFLIVMSLASVTGADIADPSVPHIHTAFAIIVIALFQKFTARLLIKNRKFGKWITFEPTVVIQKGKLLAGNIESIRYSIDNILQLLRQKGIFDIEDVQLGIIEANGDISVQKKPEKATPALEDMDLQQKSSGISYPVILDGQFQLEIMEKLGITEERIRNYVEEKGIVRLEDVFLCTLNGKGELHLSYTREDNQIQLIQH</sequence>
<dbReference type="eggNOG" id="COG2323">
    <property type="taxonomic scope" value="Bacteria"/>
</dbReference>
<protein>
    <recommendedName>
        <fullName evidence="8">YetF C-terminal domain-containing protein</fullName>
    </recommendedName>
</protein>
<evidence type="ECO:0000256" key="3">
    <source>
        <dbReference type="ARBA" id="ARBA00022475"/>
    </source>
</evidence>
<dbReference type="Proteomes" id="UP000297014">
    <property type="component" value="Unassembled WGS sequence"/>
</dbReference>
<evidence type="ECO:0000256" key="6">
    <source>
        <dbReference type="ARBA" id="ARBA00023136"/>
    </source>
</evidence>
<organism evidence="9 11">
    <name type="scientific">Alkalihalobacillus alcalophilus ATCC 27647 = CGMCC 1.3604</name>
    <dbReference type="NCBI Taxonomy" id="1218173"/>
    <lineage>
        <taxon>Bacteria</taxon>
        <taxon>Bacillati</taxon>
        <taxon>Bacillota</taxon>
        <taxon>Bacilli</taxon>
        <taxon>Bacillales</taxon>
        <taxon>Bacillaceae</taxon>
        <taxon>Alkalihalobacillus</taxon>
    </lineage>
</organism>
<evidence type="ECO:0000256" key="1">
    <source>
        <dbReference type="ARBA" id="ARBA00004651"/>
    </source>
</evidence>
<evidence type="ECO:0000259" key="8">
    <source>
        <dbReference type="Pfam" id="PF04239"/>
    </source>
</evidence>
<evidence type="ECO:0000313" key="10">
    <source>
        <dbReference type="EMBL" id="THG89179.1"/>
    </source>
</evidence>
<name>A0A094WR70_ALKAL</name>
<gene>
    <name evidence="10" type="ORF">AJ85_19190</name>
    <name evidence="9" type="ORF">BALCAV_0203465</name>
</gene>
<keyword evidence="6 7" id="KW-0472">Membrane</keyword>
<dbReference type="GO" id="GO:0005886">
    <property type="term" value="C:plasma membrane"/>
    <property type="evidence" value="ECO:0007669"/>
    <property type="project" value="UniProtKB-SubCell"/>
</dbReference>
<dbReference type="EMBL" id="ALPT02000008">
    <property type="protein sequence ID" value="KGA98558.1"/>
    <property type="molecule type" value="Genomic_DNA"/>
</dbReference>
<dbReference type="InterPro" id="IPR007353">
    <property type="entry name" value="DUF421"/>
</dbReference>
<comment type="subcellular location">
    <subcellularLocation>
        <location evidence="1">Cell membrane</location>
        <topology evidence="1">Multi-pass membrane protein</topology>
    </subcellularLocation>
</comment>
<dbReference type="RefSeq" id="WP_004428341.1">
    <property type="nucleotide sequence ID" value="NZ_ALPT02000008.1"/>
</dbReference>
<evidence type="ECO:0000313" key="12">
    <source>
        <dbReference type="Proteomes" id="UP000297014"/>
    </source>
</evidence>
<reference evidence="9 11" key="1">
    <citation type="journal article" date="2014" name="Genome Announc.">
        <title>Draft Genome Sequence of Bacillus alcalophilus AV1934, a Classic Alkaliphile Isolated from Human Feces in 1934.</title>
        <authorList>
            <person name="Attie O."/>
            <person name="Jayaprakash A."/>
            <person name="Shah H."/>
            <person name="Paulsen I.T."/>
            <person name="Morino M."/>
            <person name="Takahashi Y."/>
            <person name="Narumi I."/>
            <person name="Sachidanandam R."/>
            <person name="Satoh K."/>
            <person name="Ito M."/>
            <person name="Krulwich T.A."/>
        </authorList>
    </citation>
    <scope>NUCLEOTIDE SEQUENCE [LARGE SCALE GENOMIC DNA]</scope>
    <source>
        <strain evidence="9 11">AV1934</strain>
    </source>
</reference>
<dbReference type="Proteomes" id="UP000002754">
    <property type="component" value="Unassembled WGS sequence"/>
</dbReference>
<dbReference type="Pfam" id="PF04239">
    <property type="entry name" value="DUF421"/>
    <property type="match status" value="1"/>
</dbReference>
<evidence type="ECO:0000256" key="5">
    <source>
        <dbReference type="ARBA" id="ARBA00022989"/>
    </source>
</evidence>
<comment type="similarity">
    <text evidence="2">Belongs to the UPF0702 family.</text>
</comment>
<evidence type="ECO:0000256" key="2">
    <source>
        <dbReference type="ARBA" id="ARBA00006448"/>
    </source>
</evidence>
<evidence type="ECO:0000313" key="11">
    <source>
        <dbReference type="Proteomes" id="UP000002754"/>
    </source>
</evidence>
<reference evidence="10 12" key="2">
    <citation type="submission" date="2014-01" db="EMBL/GenBank/DDBJ databases">
        <title>Draft genome sequencing of Bacillus alcalophilus CGMCC 1.3604.</title>
        <authorList>
            <person name="Yang J."/>
            <person name="Diao L."/>
            <person name="Yang S."/>
        </authorList>
    </citation>
    <scope>NUCLEOTIDE SEQUENCE [LARGE SCALE GENOMIC DNA]</scope>
    <source>
        <strain evidence="10 12">CGMCC 1.3604</strain>
    </source>
</reference>
<feature type="domain" description="YetF C-terminal" evidence="8">
    <location>
        <begin position="84"/>
        <end position="216"/>
    </location>
</feature>
<dbReference type="STRING" id="1218173.BALCAV_0203465"/>
<dbReference type="PANTHER" id="PTHR34582:SF6">
    <property type="entry name" value="UPF0702 TRANSMEMBRANE PROTEIN YCAP"/>
    <property type="match status" value="1"/>
</dbReference>
<dbReference type="Gene3D" id="3.30.240.20">
    <property type="entry name" value="bsu07140 like domains"/>
    <property type="match status" value="2"/>
</dbReference>
<keyword evidence="4 7" id="KW-0812">Transmembrane</keyword>
<evidence type="ECO:0000313" key="9">
    <source>
        <dbReference type="EMBL" id="KGA98558.1"/>
    </source>
</evidence>
<dbReference type="InterPro" id="IPR023090">
    <property type="entry name" value="UPF0702_alpha/beta_dom_sf"/>
</dbReference>
<evidence type="ECO:0000256" key="7">
    <source>
        <dbReference type="SAM" id="Phobius"/>
    </source>
</evidence>
<keyword evidence="5 7" id="KW-1133">Transmembrane helix</keyword>
<keyword evidence="11" id="KW-1185">Reference proteome</keyword>
<dbReference type="PANTHER" id="PTHR34582">
    <property type="entry name" value="UPF0702 TRANSMEMBRANE PROTEIN YCAP"/>
    <property type="match status" value="1"/>
</dbReference>
<keyword evidence="3" id="KW-1003">Cell membrane</keyword>
<evidence type="ECO:0000256" key="4">
    <source>
        <dbReference type="ARBA" id="ARBA00022692"/>
    </source>
</evidence>
<feature type="transmembrane region" description="Helical" evidence="7">
    <location>
        <begin position="61"/>
        <end position="83"/>
    </location>
</feature>
<dbReference type="EMBL" id="JALP01000256">
    <property type="protein sequence ID" value="THG89179.1"/>
    <property type="molecule type" value="Genomic_DNA"/>
</dbReference>
<dbReference type="AlphaFoldDB" id="A0A094WR70"/>
<proteinExistence type="inferred from homology"/>